<feature type="transmembrane region" description="Helical" evidence="8">
    <location>
        <begin position="246"/>
        <end position="263"/>
    </location>
</feature>
<keyword evidence="3" id="KW-1003">Cell membrane</keyword>
<protein>
    <submittedName>
        <fullName evidence="10">Drug/metabolite transporter (DMT)-like permease</fullName>
    </submittedName>
</protein>
<dbReference type="SUPFAM" id="SSF103481">
    <property type="entry name" value="Multidrug resistance efflux transporter EmrE"/>
    <property type="match status" value="2"/>
</dbReference>
<proteinExistence type="inferred from homology"/>
<keyword evidence="5 8" id="KW-1133">Transmembrane helix</keyword>
<dbReference type="PANTHER" id="PTHR42920">
    <property type="entry name" value="OS03G0707200 PROTEIN-RELATED"/>
    <property type="match status" value="1"/>
</dbReference>
<feature type="compositionally biased region" description="Low complexity" evidence="7">
    <location>
        <begin position="296"/>
        <end position="307"/>
    </location>
</feature>
<evidence type="ECO:0000259" key="9">
    <source>
        <dbReference type="Pfam" id="PF00892"/>
    </source>
</evidence>
<evidence type="ECO:0000256" key="7">
    <source>
        <dbReference type="SAM" id="MobiDB-lite"/>
    </source>
</evidence>
<keyword evidence="6 8" id="KW-0472">Membrane</keyword>
<evidence type="ECO:0000256" key="1">
    <source>
        <dbReference type="ARBA" id="ARBA00004651"/>
    </source>
</evidence>
<feature type="transmembrane region" description="Helical" evidence="8">
    <location>
        <begin position="39"/>
        <end position="59"/>
    </location>
</feature>
<keyword evidence="4 8" id="KW-0812">Transmembrane</keyword>
<dbReference type="Pfam" id="PF00892">
    <property type="entry name" value="EamA"/>
    <property type="match status" value="2"/>
</dbReference>
<comment type="similarity">
    <text evidence="2">Belongs to the EamA transporter family.</text>
</comment>
<dbReference type="InterPro" id="IPR051258">
    <property type="entry name" value="Diverse_Substrate_Transporter"/>
</dbReference>
<feature type="region of interest" description="Disordered" evidence="7">
    <location>
        <begin position="296"/>
        <end position="318"/>
    </location>
</feature>
<feature type="transmembrane region" description="Helical" evidence="8">
    <location>
        <begin position="149"/>
        <end position="172"/>
    </location>
</feature>
<keyword evidence="11" id="KW-1185">Reference proteome</keyword>
<gene>
    <name evidence="10" type="ORF">EDD78_101307</name>
</gene>
<name>A0A9X8Y9L4_9FIRM</name>
<comment type="caution">
    <text evidence="10">The sequence shown here is derived from an EMBL/GenBank/DDBJ whole genome shotgun (WGS) entry which is preliminary data.</text>
</comment>
<feature type="transmembrane region" description="Helical" evidence="8">
    <location>
        <begin position="125"/>
        <end position="143"/>
    </location>
</feature>
<evidence type="ECO:0000256" key="6">
    <source>
        <dbReference type="ARBA" id="ARBA00023136"/>
    </source>
</evidence>
<evidence type="ECO:0000313" key="11">
    <source>
        <dbReference type="Proteomes" id="UP000294682"/>
    </source>
</evidence>
<dbReference type="RefSeq" id="WP_165873063.1">
    <property type="nucleotide sequence ID" value="NZ_JADNAH010000004.1"/>
</dbReference>
<feature type="domain" description="EamA" evidence="9">
    <location>
        <begin position="154"/>
        <end position="286"/>
    </location>
</feature>
<organism evidence="10 11">
    <name type="scientific">Harryflintia acetispora</name>
    <dbReference type="NCBI Taxonomy" id="1849041"/>
    <lineage>
        <taxon>Bacteria</taxon>
        <taxon>Bacillati</taxon>
        <taxon>Bacillota</taxon>
        <taxon>Clostridia</taxon>
        <taxon>Eubacteriales</taxon>
        <taxon>Oscillospiraceae</taxon>
        <taxon>Harryflintia</taxon>
    </lineage>
</organism>
<dbReference type="Proteomes" id="UP000294682">
    <property type="component" value="Unassembled WGS sequence"/>
</dbReference>
<feature type="domain" description="EamA" evidence="9">
    <location>
        <begin position="10"/>
        <end position="142"/>
    </location>
</feature>
<evidence type="ECO:0000256" key="8">
    <source>
        <dbReference type="SAM" id="Phobius"/>
    </source>
</evidence>
<feature type="transmembrane region" description="Helical" evidence="8">
    <location>
        <begin position="215"/>
        <end position="234"/>
    </location>
</feature>
<reference evidence="10 11" key="1">
    <citation type="submission" date="2019-03" db="EMBL/GenBank/DDBJ databases">
        <title>Genomic Encyclopedia of Type Strains, Phase IV (KMG-IV): sequencing the most valuable type-strain genomes for metagenomic binning, comparative biology and taxonomic classification.</title>
        <authorList>
            <person name="Goeker M."/>
        </authorList>
    </citation>
    <scope>NUCLEOTIDE SEQUENCE [LARGE SCALE GENOMIC DNA]</scope>
    <source>
        <strain evidence="10 11">DSM 100433</strain>
    </source>
</reference>
<feature type="transmembrane region" description="Helical" evidence="8">
    <location>
        <begin position="71"/>
        <end position="88"/>
    </location>
</feature>
<sequence>MEQKNHMQGKAELWLILVSAIWGSGFIGTRIAMDQGLSPSFVLMTRFAISVLIFGAVFYRHLRQTLDRRHLIAGASAGLFLFLGYFVQTLGLKYTTPANTAFLSSTSVVMVPFLWWAVAKKRPGVLTVISSILCFVGAAILSVDFSSGFSIAVGDLFSLMCAVFYAVQCVLVGRYVLYLDVRTLLFVQFGTTTLLSLVTFLLGERDFGSFCSLPGMAAVLYLGVFGTCVCYFIQTSAQRYVTPMRMSIIMTTESLFGSLFSVLLGYDKLTLSMVTGGLIIVGSILLPELQELLQRRAPAQSATGEEAPPAPPPGEGND</sequence>
<dbReference type="GO" id="GO:0005886">
    <property type="term" value="C:plasma membrane"/>
    <property type="evidence" value="ECO:0007669"/>
    <property type="project" value="UniProtKB-SubCell"/>
</dbReference>
<dbReference type="InterPro" id="IPR000620">
    <property type="entry name" value="EamA_dom"/>
</dbReference>
<feature type="compositionally biased region" description="Pro residues" evidence="7">
    <location>
        <begin position="308"/>
        <end position="318"/>
    </location>
</feature>
<evidence type="ECO:0000256" key="5">
    <source>
        <dbReference type="ARBA" id="ARBA00022989"/>
    </source>
</evidence>
<dbReference type="AlphaFoldDB" id="A0A9X8Y9L4"/>
<evidence type="ECO:0000256" key="4">
    <source>
        <dbReference type="ARBA" id="ARBA00022692"/>
    </source>
</evidence>
<feature type="transmembrane region" description="Helical" evidence="8">
    <location>
        <begin position="100"/>
        <end position="118"/>
    </location>
</feature>
<evidence type="ECO:0000313" key="10">
    <source>
        <dbReference type="EMBL" id="TCL45324.1"/>
    </source>
</evidence>
<dbReference type="EMBL" id="SLUK01000001">
    <property type="protein sequence ID" value="TCL45324.1"/>
    <property type="molecule type" value="Genomic_DNA"/>
</dbReference>
<feature type="transmembrane region" description="Helical" evidence="8">
    <location>
        <begin position="184"/>
        <end position="203"/>
    </location>
</feature>
<accession>A0A9X8Y9L4</accession>
<comment type="subcellular location">
    <subcellularLocation>
        <location evidence="1">Cell membrane</location>
        <topology evidence="1">Multi-pass membrane protein</topology>
    </subcellularLocation>
</comment>
<evidence type="ECO:0000256" key="3">
    <source>
        <dbReference type="ARBA" id="ARBA00022475"/>
    </source>
</evidence>
<feature type="transmembrane region" description="Helical" evidence="8">
    <location>
        <begin position="12"/>
        <end position="33"/>
    </location>
</feature>
<dbReference type="PANTHER" id="PTHR42920:SF5">
    <property type="entry name" value="EAMA DOMAIN-CONTAINING PROTEIN"/>
    <property type="match status" value="1"/>
</dbReference>
<feature type="transmembrane region" description="Helical" evidence="8">
    <location>
        <begin position="269"/>
        <end position="286"/>
    </location>
</feature>
<evidence type="ECO:0000256" key="2">
    <source>
        <dbReference type="ARBA" id="ARBA00007362"/>
    </source>
</evidence>
<dbReference type="InterPro" id="IPR037185">
    <property type="entry name" value="EmrE-like"/>
</dbReference>